<dbReference type="PANTHER" id="PTHR32268">
    <property type="entry name" value="HOMOSERINE O-ACETYLTRANSFERASE"/>
    <property type="match status" value="1"/>
</dbReference>
<dbReference type="RefSeq" id="WP_057634912.1">
    <property type="nucleotide sequence ID" value="NZ_LDJI01000025.1"/>
</dbReference>
<dbReference type="STRING" id="405444.ABB26_13340"/>
<dbReference type="NCBIfam" id="NF005071">
    <property type="entry name" value="PRK06489.1"/>
    <property type="match status" value="1"/>
</dbReference>
<dbReference type="InterPro" id="IPR008220">
    <property type="entry name" value="HAT_MetX-like"/>
</dbReference>
<organism evidence="4 5">
    <name type="scientific">Stenotrophomonas humi</name>
    <dbReference type="NCBI Taxonomy" id="405444"/>
    <lineage>
        <taxon>Bacteria</taxon>
        <taxon>Pseudomonadati</taxon>
        <taxon>Pseudomonadota</taxon>
        <taxon>Gammaproteobacteria</taxon>
        <taxon>Lysobacterales</taxon>
        <taxon>Lysobacteraceae</taxon>
        <taxon>Stenotrophomonas</taxon>
    </lineage>
</organism>
<dbReference type="InterPro" id="IPR029058">
    <property type="entry name" value="AB_hydrolase_fold"/>
</dbReference>
<feature type="domain" description="AB hydrolase-1" evidence="3">
    <location>
        <begin position="69"/>
        <end position="330"/>
    </location>
</feature>
<protein>
    <recommendedName>
        <fullName evidence="3">AB hydrolase-1 domain-containing protein</fullName>
    </recommendedName>
</protein>
<dbReference type="GO" id="GO:0004414">
    <property type="term" value="F:homoserine O-acetyltransferase activity"/>
    <property type="evidence" value="ECO:0007669"/>
    <property type="project" value="TreeGrafter"/>
</dbReference>
<reference evidence="4 5" key="1">
    <citation type="submission" date="2015-05" db="EMBL/GenBank/DDBJ databases">
        <title>Genome sequencing and analysis of members of genus Stenotrophomonas.</title>
        <authorList>
            <person name="Patil P.P."/>
            <person name="Midha S."/>
            <person name="Patil P.B."/>
        </authorList>
    </citation>
    <scope>NUCLEOTIDE SEQUENCE [LARGE SCALE GENOMIC DNA]</scope>
    <source>
        <strain evidence="4 5">DSM 18929</strain>
    </source>
</reference>
<dbReference type="InterPro" id="IPR000073">
    <property type="entry name" value="AB_hydrolase_1"/>
</dbReference>
<keyword evidence="1" id="KW-0808">Transferase</keyword>
<dbReference type="Gene3D" id="3.40.50.1820">
    <property type="entry name" value="alpha/beta hydrolase"/>
    <property type="match status" value="1"/>
</dbReference>
<evidence type="ECO:0000259" key="3">
    <source>
        <dbReference type="Pfam" id="PF00561"/>
    </source>
</evidence>
<keyword evidence="2" id="KW-0732">Signal</keyword>
<dbReference type="PATRIC" id="fig|405444.3.peg.1768"/>
<evidence type="ECO:0000256" key="1">
    <source>
        <dbReference type="ARBA" id="ARBA00022679"/>
    </source>
</evidence>
<dbReference type="PANTHER" id="PTHR32268:SF11">
    <property type="entry name" value="HOMOSERINE O-ACETYLTRANSFERASE"/>
    <property type="match status" value="1"/>
</dbReference>
<accession>A0A0R0CBG7</accession>
<dbReference type="OrthoDB" id="9800754at2"/>
<feature type="chain" id="PRO_5006393778" description="AB hydrolase-1 domain-containing protein" evidence="2">
    <location>
        <begin position="25"/>
        <end position="358"/>
    </location>
</feature>
<keyword evidence="5" id="KW-1185">Reference proteome</keyword>
<dbReference type="PROSITE" id="PS51257">
    <property type="entry name" value="PROKAR_LIPOPROTEIN"/>
    <property type="match status" value="1"/>
</dbReference>
<proteinExistence type="predicted"/>
<evidence type="ECO:0000313" key="4">
    <source>
        <dbReference type="EMBL" id="KRG63249.1"/>
    </source>
</evidence>
<dbReference type="GO" id="GO:0009086">
    <property type="term" value="P:methionine biosynthetic process"/>
    <property type="evidence" value="ECO:0007669"/>
    <property type="project" value="TreeGrafter"/>
</dbReference>
<evidence type="ECO:0000313" key="5">
    <source>
        <dbReference type="Proteomes" id="UP000050864"/>
    </source>
</evidence>
<dbReference type="GO" id="GO:0009092">
    <property type="term" value="P:homoserine metabolic process"/>
    <property type="evidence" value="ECO:0007669"/>
    <property type="project" value="TreeGrafter"/>
</dbReference>
<dbReference type="AlphaFoldDB" id="A0A0R0CBG7"/>
<dbReference type="EMBL" id="LDJI01000025">
    <property type="protein sequence ID" value="KRG63249.1"/>
    <property type="molecule type" value="Genomic_DNA"/>
</dbReference>
<feature type="signal peptide" evidence="2">
    <location>
        <begin position="1"/>
        <end position="24"/>
    </location>
</feature>
<evidence type="ECO:0000256" key="2">
    <source>
        <dbReference type="SAM" id="SignalP"/>
    </source>
</evidence>
<name>A0A0R0CBG7_9GAMM</name>
<dbReference type="Proteomes" id="UP000050864">
    <property type="component" value="Unassembled WGS sequence"/>
</dbReference>
<dbReference type="SUPFAM" id="SSF53474">
    <property type="entry name" value="alpha/beta-Hydrolases"/>
    <property type="match status" value="1"/>
</dbReference>
<dbReference type="Pfam" id="PF00561">
    <property type="entry name" value="Abhydrolase_1"/>
    <property type="match status" value="1"/>
</dbReference>
<sequence>MIRRTTLCLAMTLACLFTAEPVAAQPGVHEADAKLADVRFGDGSSLAEVRIHYRTLGTPQRDALGRISNAVMLLHGTGGSGAQFLQARFADELFGPGQPLDATRYYLILPDNIGHGGSSKPSDGLRARFPRYDYGDMVNLQHRLLTEALDVQTLRLMLGTSMGCMHIFQWAEDRPTFAQALMPLACQPTQIGDRNRVWRKAAMEAITEDPAWNKGDYRTQPMAGLRTASSLSVLAGLAPMNLHATHPGRDAADAWWKERFAADVGSRDANDWLYQLDASRNYDPSARLDRIRAPMTWVNSADDFINPPELGIAEKWLPAMPHVRYVLIPASTQTRGHGTHTSAVFWKQELVDLLTRSE</sequence>
<comment type="caution">
    <text evidence="4">The sequence shown here is derived from an EMBL/GenBank/DDBJ whole genome shotgun (WGS) entry which is preliminary data.</text>
</comment>
<gene>
    <name evidence="4" type="ORF">ABB26_13340</name>
</gene>